<dbReference type="SUPFAM" id="SSF53448">
    <property type="entry name" value="Nucleotide-diphospho-sugar transferases"/>
    <property type="match status" value="1"/>
</dbReference>
<keyword evidence="3" id="KW-1185">Reference proteome</keyword>
<feature type="domain" description="Glycosyltransferase 2-like" evidence="1">
    <location>
        <begin position="9"/>
        <end position="160"/>
    </location>
</feature>
<dbReference type="CDD" id="cd04179">
    <property type="entry name" value="DPM_DPG-synthase_like"/>
    <property type="match status" value="1"/>
</dbReference>
<dbReference type="EMBL" id="AQFT01000077">
    <property type="protein sequence ID" value="EMZ26601.1"/>
    <property type="molecule type" value="Genomic_DNA"/>
</dbReference>
<dbReference type="eggNOG" id="COG1216">
    <property type="taxonomic scope" value="Bacteria"/>
</dbReference>
<accession>N2AF01</accession>
<proteinExistence type="predicted"/>
<evidence type="ECO:0000313" key="3">
    <source>
        <dbReference type="Proteomes" id="UP000012589"/>
    </source>
</evidence>
<dbReference type="InterPro" id="IPR050256">
    <property type="entry name" value="Glycosyltransferase_2"/>
</dbReference>
<dbReference type="PANTHER" id="PTHR48090:SF7">
    <property type="entry name" value="RFBJ PROTEIN"/>
    <property type="match status" value="1"/>
</dbReference>
<protein>
    <recommendedName>
        <fullName evidence="1">Glycosyltransferase 2-like domain-containing protein</fullName>
    </recommendedName>
</protein>
<gene>
    <name evidence="2" type="ORF">C823_02531</name>
</gene>
<dbReference type="STRING" id="1235802.C823_02531"/>
<dbReference type="InterPro" id="IPR029044">
    <property type="entry name" value="Nucleotide-diphossugar_trans"/>
</dbReference>
<evidence type="ECO:0000313" key="2">
    <source>
        <dbReference type="EMBL" id="EMZ26601.1"/>
    </source>
</evidence>
<name>N2AF01_9FIRM</name>
<dbReference type="HOGENOM" id="CLU_033536_7_4_9"/>
<organism evidence="2 3">
    <name type="scientific">Eubacterium plexicaudatum ASF492</name>
    <dbReference type="NCBI Taxonomy" id="1235802"/>
    <lineage>
        <taxon>Bacteria</taxon>
        <taxon>Bacillati</taxon>
        <taxon>Bacillota</taxon>
        <taxon>Clostridia</taxon>
        <taxon>Eubacteriales</taxon>
        <taxon>Eubacteriaceae</taxon>
        <taxon>Eubacterium</taxon>
    </lineage>
</organism>
<dbReference type="PATRIC" id="fig|1235802.3.peg.2677"/>
<comment type="caution">
    <text evidence="2">The sequence shown here is derived from an EMBL/GenBank/DDBJ whole genome shotgun (WGS) entry which is preliminary data.</text>
</comment>
<dbReference type="Proteomes" id="UP000012589">
    <property type="component" value="Unassembled WGS sequence"/>
</dbReference>
<dbReference type="AlphaFoldDB" id="N2AF01"/>
<dbReference type="Gene3D" id="3.90.550.10">
    <property type="entry name" value="Spore Coat Polysaccharide Biosynthesis Protein SpsA, Chain A"/>
    <property type="match status" value="1"/>
</dbReference>
<reference evidence="2 3" key="1">
    <citation type="journal article" date="2014" name="Genome Announc.">
        <title>Draft genome sequences of the altered schaedler flora, a defined bacterial community from gnotobiotic mice.</title>
        <authorList>
            <person name="Wannemuehler M.J."/>
            <person name="Overstreet A.M."/>
            <person name="Ward D.V."/>
            <person name="Phillips G.J."/>
        </authorList>
    </citation>
    <scope>NUCLEOTIDE SEQUENCE [LARGE SCALE GENOMIC DNA]</scope>
    <source>
        <strain evidence="2 3">ASF492</strain>
    </source>
</reference>
<dbReference type="PANTHER" id="PTHR48090">
    <property type="entry name" value="UNDECAPRENYL-PHOSPHATE 4-DEOXY-4-FORMAMIDO-L-ARABINOSE TRANSFERASE-RELATED"/>
    <property type="match status" value="1"/>
</dbReference>
<dbReference type="Pfam" id="PF00535">
    <property type="entry name" value="Glycos_transf_2"/>
    <property type="match status" value="1"/>
</dbReference>
<dbReference type="InterPro" id="IPR001173">
    <property type="entry name" value="Glyco_trans_2-like"/>
</dbReference>
<sequence length="233" mass="26672">MEKMKKILLIIPAYNEAENIPWVIEELKQLENVYDYVIINDGSKDNTKAICEEMEYNCVDMPINVGLAEVFRTGMKYAARHGYSMALQYDGDGQHDPHYIACMVEKMKQTNADVVIGSRFAEEKVCRSLRNLGSYIIQALIKITTGKRISDPTSGMRLYGANVMKFLADEINMAPEPDTIALLIRLGFCVEEVGIKMRERQAGVSYLNLGNAIRYMMNICMSLVFIQWFRRKR</sequence>
<evidence type="ECO:0000259" key="1">
    <source>
        <dbReference type="Pfam" id="PF00535"/>
    </source>
</evidence>